<proteinExistence type="predicted"/>
<organism evidence="2 3">
    <name type="scientific">Xylella taiwanensis</name>
    <dbReference type="NCBI Taxonomy" id="1444770"/>
    <lineage>
        <taxon>Bacteria</taxon>
        <taxon>Pseudomonadati</taxon>
        <taxon>Pseudomonadota</taxon>
        <taxon>Gammaproteobacteria</taxon>
        <taxon>Lysobacterales</taxon>
        <taxon>Lysobacteraceae</taxon>
        <taxon>Xylella</taxon>
    </lineage>
</organism>
<dbReference type="InterPro" id="IPR002513">
    <property type="entry name" value="Tn3_Tnp_DDE_dom"/>
</dbReference>
<dbReference type="RefSeq" id="WP_230428281.1">
    <property type="nucleotide sequence ID" value="NZ_CP087680.1"/>
</dbReference>
<reference evidence="2" key="1">
    <citation type="submission" date="2021-11" db="EMBL/GenBank/DDBJ databases">
        <title>Genome sequence of Xylella taiwanensis PLS432.</title>
        <authorList>
            <person name="Weng L.-W."/>
            <person name="Su C.-C."/>
            <person name="Tsai C.-W."/>
            <person name="Kuo C.-H."/>
        </authorList>
    </citation>
    <scope>NUCLEOTIDE SEQUENCE</scope>
    <source>
        <strain evidence="2">PLS432</strain>
    </source>
</reference>
<evidence type="ECO:0000259" key="1">
    <source>
        <dbReference type="Pfam" id="PF01526"/>
    </source>
</evidence>
<sequence length="111" mass="12741">MSFHRRGQIRDRSAEGEYYQITDMNLLAAIILFRNTIQLAEIVANQKSKVKLPLLDLLAHISPLGWEHINHTGEYRWPKLYRRIPPSLAKAPSIAVVPPLCTDIELWKLGI</sequence>
<protein>
    <submittedName>
        <fullName evidence="2">Tn3 family transposase</fullName>
    </submittedName>
</protein>
<comment type="caution">
    <text evidence="2">The sequence shown here is derived from an EMBL/GenBank/DDBJ whole genome shotgun (WGS) entry which is preliminary data.</text>
</comment>
<keyword evidence="3" id="KW-1185">Reference proteome</keyword>
<name>A0ABS8TXW2_9GAMM</name>
<gene>
    <name evidence="2" type="ORF">LPH55_09675</name>
</gene>
<dbReference type="Proteomes" id="UP001430701">
    <property type="component" value="Unassembled WGS sequence"/>
</dbReference>
<evidence type="ECO:0000313" key="2">
    <source>
        <dbReference type="EMBL" id="MCD8473718.1"/>
    </source>
</evidence>
<dbReference type="EMBL" id="JAJPPU010000002">
    <property type="protein sequence ID" value="MCD8473718.1"/>
    <property type="molecule type" value="Genomic_DNA"/>
</dbReference>
<evidence type="ECO:0000313" key="3">
    <source>
        <dbReference type="Proteomes" id="UP001430701"/>
    </source>
</evidence>
<feature type="domain" description="Tn3 transposase DDE" evidence="1">
    <location>
        <begin position="2"/>
        <end position="75"/>
    </location>
</feature>
<accession>A0ABS8TXW2</accession>
<dbReference type="Pfam" id="PF01526">
    <property type="entry name" value="DDE_Tnp_Tn3"/>
    <property type="match status" value="1"/>
</dbReference>